<dbReference type="EMBL" id="JANCMU010000001">
    <property type="protein sequence ID" value="MDG4945391.1"/>
    <property type="molecule type" value="Genomic_DNA"/>
</dbReference>
<dbReference type="InterPro" id="IPR005901">
    <property type="entry name" value="GLPGLI"/>
</dbReference>
<sequence>MHSKFCWIGLLFLMSFVYSQDKTYQITYENFFELSEDGLAYEFEDKETRDFYRELWNRKKVYHLLTDKQKGYFSQEHHLEDQKVLNSSDGSVVSYDNHAPDLYLNYTEKTWSQLTDTKNLIIQNELAKPAWNIDRNASNVPQFFSFKTMKAEINDGSGMIITAYYTPEIPISAGPEKYYGLPGLILYLEIRLEVDDPESAIVANIWQAKLVEEVKQSIPSLKIKRKTKFMTEMDYQNLLETNMQKQQEYNSSGVEKID</sequence>
<dbReference type="AlphaFoldDB" id="A0A9X4RU82"/>
<proteinExistence type="predicted"/>
<evidence type="ECO:0000313" key="2">
    <source>
        <dbReference type="Proteomes" id="UP001152599"/>
    </source>
</evidence>
<accession>A0A9X4RU82</accession>
<dbReference type="Pfam" id="PF09697">
    <property type="entry name" value="Porph_ging"/>
    <property type="match status" value="1"/>
</dbReference>
<comment type="caution">
    <text evidence="1">The sequence shown here is derived from an EMBL/GenBank/DDBJ whole genome shotgun (WGS) entry which is preliminary data.</text>
</comment>
<organism evidence="1 2">
    <name type="scientific">Profundicola chukchiensis</name>
    <dbReference type="NCBI Taxonomy" id="2961959"/>
    <lineage>
        <taxon>Bacteria</taxon>
        <taxon>Pseudomonadati</taxon>
        <taxon>Bacteroidota</taxon>
        <taxon>Flavobacteriia</taxon>
        <taxon>Flavobacteriales</taxon>
        <taxon>Weeksellaceae</taxon>
        <taxon>Profundicola</taxon>
    </lineage>
</organism>
<evidence type="ECO:0000313" key="1">
    <source>
        <dbReference type="EMBL" id="MDG4945391.1"/>
    </source>
</evidence>
<protein>
    <submittedName>
        <fullName evidence="1">GLPGLI family protein</fullName>
    </submittedName>
</protein>
<gene>
    <name evidence="1" type="ORF">NMK71_03105</name>
</gene>
<reference evidence="1" key="1">
    <citation type="submission" date="2022-07" db="EMBL/GenBank/DDBJ databases">
        <title>Description and genome-wide analysis of Profundicola chukchiensis gen. nov., sp. nov., marine bacteria isolated from bottom sediments of the Chukchi Sea.</title>
        <authorList>
            <person name="Romanenko L."/>
            <person name="Otstavnykh N."/>
            <person name="Kurilenko V."/>
            <person name="Eremeev V."/>
            <person name="Velansky P."/>
            <person name="Mikhailov V."/>
            <person name="Isaeva M."/>
        </authorList>
    </citation>
    <scope>NUCLEOTIDE SEQUENCE</scope>
    <source>
        <strain evidence="1">KMM 9713</strain>
    </source>
</reference>
<dbReference type="Proteomes" id="UP001152599">
    <property type="component" value="Unassembled WGS sequence"/>
</dbReference>
<dbReference type="NCBIfam" id="TIGR01200">
    <property type="entry name" value="GLPGLI"/>
    <property type="match status" value="1"/>
</dbReference>
<keyword evidence="2" id="KW-1185">Reference proteome</keyword>
<name>A0A9X4RU82_9FLAO</name>
<dbReference type="RefSeq" id="WP_304420021.1">
    <property type="nucleotide sequence ID" value="NZ_JANCMU010000001.1"/>
</dbReference>